<organism evidence="1 2">
    <name type="scientific">Miniphocaeibacter halophilus</name>
    <dbReference type="NCBI Taxonomy" id="2931922"/>
    <lineage>
        <taxon>Bacteria</taxon>
        <taxon>Bacillati</taxon>
        <taxon>Bacillota</taxon>
        <taxon>Tissierellia</taxon>
        <taxon>Tissierellales</taxon>
        <taxon>Peptoniphilaceae</taxon>
        <taxon>Miniphocaeibacter</taxon>
    </lineage>
</organism>
<reference evidence="1 2" key="1">
    <citation type="journal article" date="2022" name="Int. J. Syst. Evol. Microbiol.">
        <title>Miniphocaeibacter halophilus sp. nov., an ammonium-tolerant acetate-producing bacterium isolated from a biogas system.</title>
        <authorList>
            <person name="Schnurer A."/>
            <person name="Singh A."/>
            <person name="Bi S."/>
            <person name="Qiao W."/>
            <person name="Westerholm M."/>
        </authorList>
    </citation>
    <scope>NUCLEOTIDE SEQUENCE [LARGE SCALE GENOMIC DNA]</scope>
    <source>
        <strain evidence="1 2">AMB_01</strain>
    </source>
</reference>
<gene>
    <name evidence="1" type="ORF">JFY71_08075</name>
</gene>
<dbReference type="Proteomes" id="UP000595814">
    <property type="component" value="Chromosome"/>
</dbReference>
<proteinExistence type="predicted"/>
<name>A0AC61MP43_9FIRM</name>
<sequence length="520" mass="58373">MTALQKLWFYKQKGIIRNLFRKPSSAIITVLIVVFYGFIIVGALLSKDQIAVYTATLGVQKSIMIIIGFTAFMMVTMLFSSRKALFYEQEAFYLFSGPFTKKQQMKYLLAQTILQSILFSCVSLFLGIVSFSEVSFAPLMILLTFLVTLGIYFFFLILTDYLYVLEICYKKFKNISKIVGTLVVLMVATVIGLYIIKSGLNIKEGFYSFITGEIFYFVPILGLAKLAMVSFVEQEYILTVIGVLLVFVPAIIIYLLFINFKGNFYEQALEDAIKISEYTRKSKRGDTTVTAKVKHKEIGKSKFLNGAWAILSKSVVELKKTGQFISISDITIVGIYIVFGIISKSFEAFTSMLIIYLFVSPQNTGIKKEMENYFIYLIPDSPLKKLIAIILPPILRTSLITVLAVVISGLLLKVAPALIIYNSIMFVGYSVLVTSGMVLSLKILKSRSNQVLENLLRGLIILVCFIPSIIVIIFLSIAGMDIVNLMNIANYIPVIMNFIISILIILVCKNMLNGKELISD</sequence>
<keyword evidence="2" id="KW-1185">Reference proteome</keyword>
<protein>
    <submittedName>
        <fullName evidence="1">ABC exporter domain-containing protein</fullName>
    </submittedName>
</protein>
<accession>A0AC61MP43</accession>
<dbReference type="EMBL" id="CP066744">
    <property type="protein sequence ID" value="QQK07272.1"/>
    <property type="molecule type" value="Genomic_DNA"/>
</dbReference>
<evidence type="ECO:0000313" key="2">
    <source>
        <dbReference type="Proteomes" id="UP000595814"/>
    </source>
</evidence>
<evidence type="ECO:0000313" key="1">
    <source>
        <dbReference type="EMBL" id="QQK07272.1"/>
    </source>
</evidence>